<dbReference type="Proteomes" id="UP000507222">
    <property type="component" value="Unassembled WGS sequence"/>
</dbReference>
<proteinExistence type="predicted"/>
<evidence type="ECO:0000313" key="2">
    <source>
        <dbReference type="EMBL" id="CAB4312090.1"/>
    </source>
</evidence>
<keyword evidence="4" id="KW-1185">Reference proteome</keyword>
<organism evidence="2 4">
    <name type="scientific">Prunus armeniaca</name>
    <name type="common">Apricot</name>
    <name type="synonym">Armeniaca vulgaris</name>
    <dbReference type="NCBI Taxonomy" id="36596"/>
    <lineage>
        <taxon>Eukaryota</taxon>
        <taxon>Viridiplantae</taxon>
        <taxon>Streptophyta</taxon>
        <taxon>Embryophyta</taxon>
        <taxon>Tracheophyta</taxon>
        <taxon>Spermatophyta</taxon>
        <taxon>Magnoliopsida</taxon>
        <taxon>eudicotyledons</taxon>
        <taxon>Gunneridae</taxon>
        <taxon>Pentapetalae</taxon>
        <taxon>rosids</taxon>
        <taxon>fabids</taxon>
        <taxon>Rosales</taxon>
        <taxon>Rosaceae</taxon>
        <taxon>Amygdaloideae</taxon>
        <taxon>Amygdaleae</taxon>
        <taxon>Prunus</taxon>
    </lineage>
</organism>
<sequence>MHEENEYHSIAITRVAIRGNVLTSIYQAIKAQDFKGVIIKQVIAGVGEIIERGSVLPECDKEWGIGICNGLETVYPWSQ</sequence>
<gene>
    <name evidence="1" type="ORF">CURHAP_LOCUS34953</name>
    <name evidence="2" type="ORF">ORAREDHAP_LOCUS34391</name>
</gene>
<dbReference type="AlphaFoldDB" id="A0A6J5XE15"/>
<protein>
    <submittedName>
        <fullName evidence="2">Uncharacterized protein</fullName>
    </submittedName>
</protein>
<evidence type="ECO:0000313" key="3">
    <source>
        <dbReference type="Proteomes" id="UP000507222"/>
    </source>
</evidence>
<evidence type="ECO:0000313" key="1">
    <source>
        <dbReference type="EMBL" id="CAB4281784.1"/>
    </source>
</evidence>
<dbReference type="Proteomes" id="UP000507245">
    <property type="component" value="Unassembled WGS sequence"/>
</dbReference>
<dbReference type="EMBL" id="CAEKDK010000006">
    <property type="protein sequence ID" value="CAB4281784.1"/>
    <property type="molecule type" value="Genomic_DNA"/>
</dbReference>
<evidence type="ECO:0000313" key="4">
    <source>
        <dbReference type="Proteomes" id="UP000507245"/>
    </source>
</evidence>
<accession>A0A6J5XE15</accession>
<reference evidence="2 3" key="2">
    <citation type="submission" date="2020-05" db="EMBL/GenBank/DDBJ databases">
        <authorList>
            <person name="Campoy J."/>
            <person name="Schneeberger K."/>
            <person name="Spophaly S."/>
        </authorList>
    </citation>
    <scope>NUCLEOTIDE SEQUENCE [LARGE SCALE GENOMIC DNA]</scope>
    <source>
        <strain evidence="2">PruArmRojPasFocal</strain>
    </source>
</reference>
<dbReference type="EMBL" id="CAEKKB010000006">
    <property type="protein sequence ID" value="CAB4312090.1"/>
    <property type="molecule type" value="Genomic_DNA"/>
</dbReference>
<name>A0A6J5XE15_PRUAR</name>
<reference evidence="4" key="1">
    <citation type="journal article" date="2020" name="Genome Biol.">
        <title>Gamete binning: chromosome-level and haplotype-resolved genome assembly enabled by high-throughput single-cell sequencing of gamete genomes.</title>
        <authorList>
            <person name="Campoy J.A."/>
            <person name="Sun H."/>
            <person name="Goel M."/>
            <person name="Jiao W.-B."/>
            <person name="Folz-Donahue K."/>
            <person name="Wang N."/>
            <person name="Rubio M."/>
            <person name="Liu C."/>
            <person name="Kukat C."/>
            <person name="Ruiz D."/>
            <person name="Huettel B."/>
            <person name="Schneeberger K."/>
        </authorList>
    </citation>
    <scope>NUCLEOTIDE SEQUENCE [LARGE SCALE GENOMIC DNA]</scope>
    <source>
        <strain evidence="4">cv. Rojo Pasion</strain>
    </source>
</reference>